<dbReference type="GO" id="GO:0005634">
    <property type="term" value="C:nucleus"/>
    <property type="evidence" value="ECO:0007669"/>
    <property type="project" value="UniProtKB-SubCell"/>
</dbReference>
<feature type="compositionally biased region" description="Polar residues" evidence="4">
    <location>
        <begin position="237"/>
        <end position="251"/>
    </location>
</feature>
<feature type="region of interest" description="Disordered" evidence="4">
    <location>
        <begin position="1"/>
        <end position="28"/>
    </location>
</feature>
<accession>A0A9P5UG43</accession>
<feature type="compositionally biased region" description="Pro residues" evidence="4">
    <location>
        <begin position="97"/>
        <end position="114"/>
    </location>
</feature>
<name>A0A9P5UG43_9AGAR</name>
<dbReference type="AlphaFoldDB" id="A0A9P5UG43"/>
<protein>
    <recommendedName>
        <fullName evidence="5">INO80 complex subunit F domain-containing protein</fullName>
    </recommendedName>
</protein>
<comment type="subcellular location">
    <subcellularLocation>
        <location evidence="1">Nucleus</location>
    </subcellularLocation>
</comment>
<dbReference type="OrthoDB" id="10070927at2759"/>
<sequence length="311" mass="34595">MCPSSASPMNPRTKSQKPPPMGITAGVEDSKYQAKYKELKRKVKDIESDNEKLHFKVLNAKRNIQRMKLERAILYERLGQVSPSPAPIDRHSAPAHHPGPPVHHSPVNHPPSMDPDPISSNIPGPIPESRRQVSPRHRHLSCAPRHLIHAPPQLRQRRPRHPPTAPPPPNPPIPLDGPRSPHSHPHHDRSRNLPPQQDPYHIQGPQHYVDNLPPMQHVLHSPQMAERDREAHGPADTTCTSSQAHTTPTHTPSRRFHPLTRTRVLEEEGEEGGCTIISGWAQATSTATIPARASWNGSRSATFVTANANAR</sequence>
<comment type="caution">
    <text evidence="6">The sequence shown here is derived from an EMBL/GenBank/DDBJ whole genome shotgun (WGS) entry which is preliminary data.</text>
</comment>
<evidence type="ECO:0000256" key="4">
    <source>
        <dbReference type="SAM" id="MobiDB-lite"/>
    </source>
</evidence>
<feature type="compositionally biased region" description="Polar residues" evidence="4">
    <location>
        <begin position="1"/>
        <end position="13"/>
    </location>
</feature>
<evidence type="ECO:0000256" key="3">
    <source>
        <dbReference type="SAM" id="Coils"/>
    </source>
</evidence>
<keyword evidence="7" id="KW-1185">Reference proteome</keyword>
<organism evidence="6 7">
    <name type="scientific">Rhodocollybia butyracea</name>
    <dbReference type="NCBI Taxonomy" id="206335"/>
    <lineage>
        <taxon>Eukaryota</taxon>
        <taxon>Fungi</taxon>
        <taxon>Dikarya</taxon>
        <taxon>Basidiomycota</taxon>
        <taxon>Agaricomycotina</taxon>
        <taxon>Agaricomycetes</taxon>
        <taxon>Agaricomycetidae</taxon>
        <taxon>Agaricales</taxon>
        <taxon>Marasmiineae</taxon>
        <taxon>Omphalotaceae</taxon>
        <taxon>Rhodocollybia</taxon>
    </lineage>
</organism>
<dbReference type="Proteomes" id="UP000772434">
    <property type="component" value="Unassembled WGS sequence"/>
</dbReference>
<evidence type="ECO:0000256" key="2">
    <source>
        <dbReference type="ARBA" id="ARBA00023242"/>
    </source>
</evidence>
<dbReference type="InterPro" id="IPR056513">
    <property type="entry name" value="INO80F"/>
</dbReference>
<reference evidence="6" key="1">
    <citation type="submission" date="2020-11" db="EMBL/GenBank/DDBJ databases">
        <authorList>
            <consortium name="DOE Joint Genome Institute"/>
            <person name="Ahrendt S."/>
            <person name="Riley R."/>
            <person name="Andreopoulos W."/>
            <person name="Labutti K."/>
            <person name="Pangilinan J."/>
            <person name="Ruiz-Duenas F.J."/>
            <person name="Barrasa J.M."/>
            <person name="Sanchez-Garcia M."/>
            <person name="Camarero S."/>
            <person name="Miyauchi S."/>
            <person name="Serrano A."/>
            <person name="Linde D."/>
            <person name="Babiker R."/>
            <person name="Drula E."/>
            <person name="Ayuso-Fernandez I."/>
            <person name="Pacheco R."/>
            <person name="Padilla G."/>
            <person name="Ferreira P."/>
            <person name="Barriuso J."/>
            <person name="Kellner H."/>
            <person name="Castanera R."/>
            <person name="Alfaro M."/>
            <person name="Ramirez L."/>
            <person name="Pisabarro A.G."/>
            <person name="Kuo A."/>
            <person name="Tritt A."/>
            <person name="Lipzen A."/>
            <person name="He G."/>
            <person name="Yan M."/>
            <person name="Ng V."/>
            <person name="Cullen D."/>
            <person name="Martin F."/>
            <person name="Rosso M.-N."/>
            <person name="Henrissat B."/>
            <person name="Hibbett D."/>
            <person name="Martinez A.T."/>
            <person name="Grigoriev I.V."/>
        </authorList>
    </citation>
    <scope>NUCLEOTIDE SEQUENCE</scope>
    <source>
        <strain evidence="6">AH 40177</strain>
    </source>
</reference>
<evidence type="ECO:0000259" key="5">
    <source>
        <dbReference type="Pfam" id="PF24245"/>
    </source>
</evidence>
<evidence type="ECO:0000256" key="1">
    <source>
        <dbReference type="ARBA" id="ARBA00004123"/>
    </source>
</evidence>
<feature type="region of interest" description="Disordered" evidence="4">
    <location>
        <begin position="81"/>
        <end position="256"/>
    </location>
</feature>
<feature type="domain" description="INO80 complex subunit F" evidence="5">
    <location>
        <begin position="32"/>
        <end position="78"/>
    </location>
</feature>
<dbReference type="EMBL" id="JADNRY010000005">
    <property type="protein sequence ID" value="KAF9077028.1"/>
    <property type="molecule type" value="Genomic_DNA"/>
</dbReference>
<keyword evidence="2" id="KW-0539">Nucleus</keyword>
<feature type="compositionally biased region" description="Pro residues" evidence="4">
    <location>
        <begin position="162"/>
        <end position="175"/>
    </location>
</feature>
<evidence type="ECO:0000313" key="6">
    <source>
        <dbReference type="EMBL" id="KAF9077028.1"/>
    </source>
</evidence>
<dbReference type="Pfam" id="PF24245">
    <property type="entry name" value="INO80F"/>
    <property type="match status" value="1"/>
</dbReference>
<proteinExistence type="predicted"/>
<evidence type="ECO:0000313" key="7">
    <source>
        <dbReference type="Proteomes" id="UP000772434"/>
    </source>
</evidence>
<feature type="coiled-coil region" evidence="3">
    <location>
        <begin position="29"/>
        <end position="56"/>
    </location>
</feature>
<gene>
    <name evidence="6" type="ORF">BDP27DRAFT_712942</name>
</gene>
<keyword evidence="3" id="KW-0175">Coiled coil</keyword>